<reference evidence="2" key="1">
    <citation type="submission" date="2021-05" db="EMBL/GenBank/DDBJ databases">
        <authorList>
            <person name="Alioto T."/>
            <person name="Alioto T."/>
            <person name="Gomez Garrido J."/>
        </authorList>
    </citation>
    <scope>NUCLEOTIDE SEQUENCE</scope>
</reference>
<proteinExistence type="predicted"/>
<dbReference type="InterPro" id="IPR006900">
    <property type="entry name" value="Sec23/24_helical_dom"/>
</dbReference>
<organism evidence="2">
    <name type="scientific">Culex pipiens</name>
    <name type="common">House mosquito</name>
    <dbReference type="NCBI Taxonomy" id="7175"/>
    <lineage>
        <taxon>Eukaryota</taxon>
        <taxon>Metazoa</taxon>
        <taxon>Ecdysozoa</taxon>
        <taxon>Arthropoda</taxon>
        <taxon>Hexapoda</taxon>
        <taxon>Insecta</taxon>
        <taxon>Pterygota</taxon>
        <taxon>Neoptera</taxon>
        <taxon>Endopterygota</taxon>
        <taxon>Diptera</taxon>
        <taxon>Nematocera</taxon>
        <taxon>Culicoidea</taxon>
        <taxon>Culicidae</taxon>
        <taxon>Culicinae</taxon>
        <taxon>Culicini</taxon>
        <taxon>Culex</taxon>
        <taxon>Culex</taxon>
    </lineage>
</organism>
<dbReference type="SUPFAM" id="SSF81811">
    <property type="entry name" value="Helical domain of Sec23/24"/>
    <property type="match status" value="1"/>
</dbReference>
<dbReference type="EMBL" id="HBUE01127094">
    <property type="protein sequence ID" value="CAG6495016.1"/>
    <property type="molecule type" value="Transcribed_RNA"/>
</dbReference>
<dbReference type="GO" id="GO:0030127">
    <property type="term" value="C:COPII vesicle coat"/>
    <property type="evidence" value="ECO:0007669"/>
    <property type="project" value="InterPro"/>
</dbReference>
<dbReference type="EMBL" id="HBUE01159124">
    <property type="protein sequence ID" value="CAG6509271.1"/>
    <property type="molecule type" value="Transcribed_RNA"/>
</dbReference>
<evidence type="ECO:0000313" key="2">
    <source>
        <dbReference type="EMBL" id="CAG6509271.1"/>
    </source>
</evidence>
<dbReference type="Gene3D" id="1.20.120.730">
    <property type="entry name" value="Sec23/Sec24 helical domain"/>
    <property type="match status" value="1"/>
</dbReference>
<dbReference type="GO" id="GO:0006886">
    <property type="term" value="P:intracellular protein transport"/>
    <property type="evidence" value="ECO:0007669"/>
    <property type="project" value="InterPro"/>
</dbReference>
<evidence type="ECO:0000259" key="1">
    <source>
        <dbReference type="Pfam" id="PF04815"/>
    </source>
</evidence>
<accession>A0A8D8DGK6</accession>
<dbReference type="GO" id="GO:0006888">
    <property type="term" value="P:endoplasmic reticulum to Golgi vesicle-mediated transport"/>
    <property type="evidence" value="ECO:0007669"/>
    <property type="project" value="InterPro"/>
</dbReference>
<sequence>MRAAQILACYRKNWASSTSAGQLVLPNCVKSLPLYIKCLLRTSSFRGVLTSVPDFYPWLTPVHGNQSDIRSNICWCAIRICPESRSIHNYPVPRDAERF</sequence>
<name>A0A8D8DGK6_CULPI</name>
<dbReference type="Pfam" id="PF04815">
    <property type="entry name" value="Sec23_helical"/>
    <property type="match status" value="1"/>
</dbReference>
<dbReference type="EMBL" id="HBUE01264252">
    <property type="protein sequence ID" value="CAG6560645.1"/>
    <property type="molecule type" value="Transcribed_RNA"/>
</dbReference>
<protein>
    <submittedName>
        <fullName evidence="2">Protein transport protein Sec24D</fullName>
    </submittedName>
</protein>
<dbReference type="InterPro" id="IPR036175">
    <property type="entry name" value="Sec23/24_helical_dom_sf"/>
</dbReference>
<feature type="domain" description="Sec23/Sec24 helical" evidence="1">
    <location>
        <begin position="3"/>
        <end position="54"/>
    </location>
</feature>
<dbReference type="AlphaFoldDB" id="A0A8D8DGK6"/>